<name>G0RZ96_CHATD</name>
<proteinExistence type="predicted"/>
<dbReference type="OMA" id="TTNKMLW"/>
<dbReference type="eggNOG" id="ENOG502S46I">
    <property type="taxonomic scope" value="Eukaryota"/>
</dbReference>
<keyword evidence="5" id="KW-1185">Reference proteome</keyword>
<feature type="signal peptide" evidence="2">
    <location>
        <begin position="1"/>
        <end position="29"/>
    </location>
</feature>
<organism evidence="5">
    <name type="scientific">Chaetomium thermophilum (strain DSM 1495 / CBS 144.50 / IMI 039719)</name>
    <name type="common">Thermochaetoides thermophila</name>
    <dbReference type="NCBI Taxonomy" id="759272"/>
    <lineage>
        <taxon>Eukaryota</taxon>
        <taxon>Fungi</taxon>
        <taxon>Dikarya</taxon>
        <taxon>Ascomycota</taxon>
        <taxon>Pezizomycotina</taxon>
        <taxon>Sordariomycetes</taxon>
        <taxon>Sordariomycetidae</taxon>
        <taxon>Sordariales</taxon>
        <taxon>Chaetomiaceae</taxon>
        <taxon>Thermochaetoides</taxon>
    </lineage>
</organism>
<gene>
    <name evidence="4" type="ORF">CTHT_0002180</name>
</gene>
<dbReference type="InterPro" id="IPR052158">
    <property type="entry name" value="INH-QAR"/>
</dbReference>
<evidence type="ECO:0000256" key="2">
    <source>
        <dbReference type="SAM" id="SignalP"/>
    </source>
</evidence>
<dbReference type="STRING" id="759272.G0RZ96"/>
<evidence type="ECO:0000259" key="3">
    <source>
        <dbReference type="Pfam" id="PF01965"/>
    </source>
</evidence>
<evidence type="ECO:0000313" key="5">
    <source>
        <dbReference type="Proteomes" id="UP000008066"/>
    </source>
</evidence>
<dbReference type="Proteomes" id="UP000008066">
    <property type="component" value="Unassembled WGS sequence"/>
</dbReference>
<evidence type="ECO:0000256" key="1">
    <source>
        <dbReference type="SAM" id="MobiDB-lite"/>
    </source>
</evidence>
<evidence type="ECO:0000313" key="4">
    <source>
        <dbReference type="EMBL" id="EGS23524.1"/>
    </source>
</evidence>
<dbReference type="InterPro" id="IPR002818">
    <property type="entry name" value="DJ-1/PfpI"/>
</dbReference>
<dbReference type="HOGENOM" id="CLU_000445_44_8_1"/>
<dbReference type="Pfam" id="PF01965">
    <property type="entry name" value="DJ-1_PfpI"/>
    <property type="match status" value="1"/>
</dbReference>
<accession>G0RZ96</accession>
<dbReference type="Gene3D" id="3.40.50.880">
    <property type="match status" value="1"/>
</dbReference>
<reference evidence="4 5" key="1">
    <citation type="journal article" date="2011" name="Cell">
        <title>Insight into structure and assembly of the nuclear pore complex by utilizing the genome of a eukaryotic thermophile.</title>
        <authorList>
            <person name="Amlacher S."/>
            <person name="Sarges P."/>
            <person name="Flemming D."/>
            <person name="van Noort V."/>
            <person name="Kunze R."/>
            <person name="Devos D.P."/>
            <person name="Arumugam M."/>
            <person name="Bork P."/>
            <person name="Hurt E."/>
        </authorList>
    </citation>
    <scope>NUCLEOTIDE SEQUENCE [LARGE SCALE GENOMIC DNA]</scope>
    <source>
        <strain evidence="5">DSM 1495 / CBS 144.50 / IMI 039719</strain>
    </source>
</reference>
<feature type="compositionally biased region" description="Polar residues" evidence="1">
    <location>
        <begin position="116"/>
        <end position="128"/>
    </location>
</feature>
<feature type="region of interest" description="Disordered" evidence="1">
    <location>
        <begin position="109"/>
        <end position="144"/>
    </location>
</feature>
<dbReference type="GeneID" id="18254256"/>
<protein>
    <submittedName>
        <fullName evidence="4">Putative thij/pfpi family protein</fullName>
    </submittedName>
</protein>
<dbReference type="RefSeq" id="XP_006690766.1">
    <property type="nucleotide sequence ID" value="XM_006690703.1"/>
</dbReference>
<feature type="chain" id="PRO_5003408661" evidence="2">
    <location>
        <begin position="30"/>
        <end position="305"/>
    </location>
</feature>
<dbReference type="OrthoDB" id="543156at2759"/>
<dbReference type="InterPro" id="IPR029062">
    <property type="entry name" value="Class_I_gatase-like"/>
</dbReference>
<feature type="domain" description="DJ-1/PfpI" evidence="3">
    <location>
        <begin position="153"/>
        <end position="255"/>
    </location>
</feature>
<sequence length="305" mass="33427">MLLPSLFHSKFSLRALFLIFVLLTHHTASYTIPQRSQASVSFSELAYNDDNHPTPKPPVHFAVLLPRGFSALDVFGPLEVFQALSRTGPNSPQLRLSFLARSLNEPVTTEPPFQVIPNNLSPKNNDNSDPYLHPKSTDNSTSTFPLPPRGFHARLLPTHTYSVPPQSIDVLLVPGGAAARSPDLGTEIEFIRAVFPKLQYLITICTGAGIAAQAGVLDGRRATTNKAAWGVITAMGREVRWVSPARWVDDGKVTAGIDLAFAFIKAKYPNGTAIAEDIAGHLEHTIIDDWRDDPWADYYGVPPQN</sequence>
<keyword evidence="2" id="KW-0732">Signal</keyword>
<dbReference type="EMBL" id="GL988032">
    <property type="protein sequence ID" value="EGS23524.1"/>
    <property type="molecule type" value="Genomic_DNA"/>
</dbReference>
<dbReference type="PANTHER" id="PTHR43130:SF15">
    <property type="entry name" value="THIJ_PFPI FAMILY PROTEIN (AFU_ORTHOLOGUE AFUA_5G14240)"/>
    <property type="match status" value="1"/>
</dbReference>
<dbReference type="PANTHER" id="PTHR43130">
    <property type="entry name" value="ARAC-FAMILY TRANSCRIPTIONAL REGULATOR"/>
    <property type="match status" value="1"/>
</dbReference>
<dbReference type="CDD" id="cd03139">
    <property type="entry name" value="GATase1_PfpI_2"/>
    <property type="match status" value="1"/>
</dbReference>
<dbReference type="AlphaFoldDB" id="G0RZ96"/>
<dbReference type="KEGG" id="cthr:CTHT_0002180"/>
<dbReference type="SUPFAM" id="SSF52317">
    <property type="entry name" value="Class I glutamine amidotransferase-like"/>
    <property type="match status" value="1"/>
</dbReference>